<comment type="caution">
    <text evidence="2">The sequence shown here is derived from an EMBL/GenBank/DDBJ whole genome shotgun (WGS) entry which is preliminary data.</text>
</comment>
<proteinExistence type="predicted"/>
<dbReference type="EMBL" id="JAKFFV010000002">
    <property type="protein sequence ID" value="MCF2496738.1"/>
    <property type="molecule type" value="Genomic_DNA"/>
</dbReference>
<evidence type="ECO:0000313" key="3">
    <source>
        <dbReference type="Proteomes" id="UP001139411"/>
    </source>
</evidence>
<protein>
    <submittedName>
        <fullName evidence="2">Alginate export family protein</fullName>
    </submittedName>
</protein>
<dbReference type="AlphaFoldDB" id="A0A9X1Q7S9"/>
<dbReference type="InterPro" id="IPR053728">
    <property type="entry name" value="Alginate_Permeability_Chnl"/>
</dbReference>
<feature type="domain" description="Alginate export" evidence="1">
    <location>
        <begin position="44"/>
        <end position="425"/>
    </location>
</feature>
<dbReference type="Pfam" id="PF13372">
    <property type="entry name" value="Alginate_exp"/>
    <property type="match status" value="1"/>
</dbReference>
<accession>A0A9X1Q7S9</accession>
<dbReference type="Gene3D" id="2.40.160.100">
    <property type="match status" value="1"/>
</dbReference>
<dbReference type="InterPro" id="IPR025388">
    <property type="entry name" value="Alginate_export_dom"/>
</dbReference>
<name>A0A9X1Q7S9_9BACT</name>
<gene>
    <name evidence="2" type="ORF">L0661_00365</name>
</gene>
<organism evidence="2 3">
    <name type="scientific">Dyadobacter chenhuakuii</name>
    <dbReference type="NCBI Taxonomy" id="2909339"/>
    <lineage>
        <taxon>Bacteria</taxon>
        <taxon>Pseudomonadati</taxon>
        <taxon>Bacteroidota</taxon>
        <taxon>Cytophagia</taxon>
        <taxon>Cytophagales</taxon>
        <taxon>Spirosomataceae</taxon>
        <taxon>Dyadobacter</taxon>
    </lineage>
</organism>
<reference evidence="2" key="1">
    <citation type="submission" date="2022-01" db="EMBL/GenBank/DDBJ databases">
        <title>Novel species in genus Dyadobacter.</title>
        <authorList>
            <person name="Ma C."/>
        </authorList>
    </citation>
    <scope>NUCLEOTIDE SEQUENCE</scope>
    <source>
        <strain evidence="2">CY357</strain>
    </source>
</reference>
<sequence length="441" mass="50278">MLFAQDVAFKPLRYEEDYHKFKSDSSGNPYRKIKYIPVDTNRSYLSLGGEVRYQYFKYKDPGWGTEPEDRDGFVLNRLLVHADVHIGKQLRIFSQIQSSLIAGNVGPNSPIDENPLNMHQLFVDFSLYTKTGKELLFKLGRQELSYGSQRLISVREGPNSRQAFDALRMIFAKKNVRADAFYSTYVKARSNVFGERFWDRSSQLWGTYIAWNCTSQVPNLDVYYLGVKNNAIFVDAQGKEQRHSVGTRLWKKVGKVNYDLEAVYQFGSLSKSGIKAWTISLDAFSQFKILPCALVIGLKTELISGDKAHDDLRINTFNPLYPRGAYFGLASLIGPYNLSDLHPYIQMELSRKVIWSVDYDMFWRMSGNDGIYAVNGSLVHDGRNINVKEIGDQLGTDVSVQLNPFLFCSIEFTRFNAGKFLHRAGMGKDIYMTGITAAIKF</sequence>
<dbReference type="Proteomes" id="UP001139411">
    <property type="component" value="Unassembled WGS sequence"/>
</dbReference>
<evidence type="ECO:0000259" key="1">
    <source>
        <dbReference type="Pfam" id="PF13372"/>
    </source>
</evidence>
<evidence type="ECO:0000313" key="2">
    <source>
        <dbReference type="EMBL" id="MCF2496738.1"/>
    </source>
</evidence>